<keyword evidence="3" id="KW-0175">Coiled coil</keyword>
<dbReference type="GO" id="GO:0016788">
    <property type="term" value="F:hydrolase activity, acting on ester bonds"/>
    <property type="evidence" value="ECO:0007669"/>
    <property type="project" value="TreeGrafter"/>
</dbReference>
<protein>
    <submittedName>
        <fullName evidence="4">Putative hydrolase of alpha/beta superfamily</fullName>
    </submittedName>
</protein>
<dbReference type="AlphaFoldDB" id="I4AH29"/>
<evidence type="ECO:0000256" key="3">
    <source>
        <dbReference type="SAM" id="Coils"/>
    </source>
</evidence>
<keyword evidence="2 4" id="KW-0378">Hydrolase</keyword>
<dbReference type="Proteomes" id="UP000006054">
    <property type="component" value="Chromosome"/>
</dbReference>
<dbReference type="RefSeq" id="WP_014796722.1">
    <property type="nucleotide sequence ID" value="NC_018018.1"/>
</dbReference>
<dbReference type="STRING" id="880071.Fleli_0805"/>
<proteinExistence type="inferred from homology"/>
<keyword evidence="5" id="KW-1185">Reference proteome</keyword>
<dbReference type="EMBL" id="CP003345">
    <property type="protein sequence ID" value="AFM03264.1"/>
    <property type="molecule type" value="Genomic_DNA"/>
</dbReference>
<dbReference type="HOGENOM" id="CLU_039834_0_0_10"/>
<evidence type="ECO:0000256" key="2">
    <source>
        <dbReference type="ARBA" id="ARBA00022801"/>
    </source>
</evidence>
<dbReference type="PANTHER" id="PTHR40841:SF2">
    <property type="entry name" value="SIDEROPHORE-DEGRADING ESTERASE (EUROFUNG)"/>
    <property type="match status" value="1"/>
</dbReference>
<dbReference type="PANTHER" id="PTHR40841">
    <property type="entry name" value="SIDEROPHORE TRIACETYLFUSARININE C ESTERASE"/>
    <property type="match status" value="1"/>
</dbReference>
<dbReference type="InterPro" id="IPR052558">
    <property type="entry name" value="Siderophore_Hydrolase_D"/>
</dbReference>
<dbReference type="InterPro" id="IPR029058">
    <property type="entry name" value="AB_hydrolase_fold"/>
</dbReference>
<evidence type="ECO:0000313" key="5">
    <source>
        <dbReference type="Proteomes" id="UP000006054"/>
    </source>
</evidence>
<evidence type="ECO:0000313" key="4">
    <source>
        <dbReference type="EMBL" id="AFM03264.1"/>
    </source>
</evidence>
<dbReference type="SUPFAM" id="SSF53474">
    <property type="entry name" value="alpha/beta-Hydrolases"/>
    <property type="match status" value="1"/>
</dbReference>
<dbReference type="OrthoDB" id="9784036at2"/>
<accession>I4AH29</accession>
<dbReference type="PATRIC" id="fig|880071.3.peg.779"/>
<sequence precursor="true">MKKHILSFVFILFSQFIIFQSIAQEKQVFPFGVIEEIDSKELEEKRTLNIYLPQGYHLDSANVYPVIYVLDGSQYEDFPHIAGLVQFMNMYEILPKSIVVGISNLGKSRYKDFTYPSDDKQDLKDISDNGGSEKFIGYLENEVIPLMEKSYKISSHRTIIGQSLGGLLATEILFKKPYLFDDYVIVSPSLWWDNQKMVKKADNFLENLSKNTTELKKENPNYERKIFVSLGKEHPVMHKVADKLVDSIKKLEETKNGIITLFYEPILKENHATILHLAVYKAFENFYKKGKKKK</sequence>
<dbReference type="Gene3D" id="3.40.50.1820">
    <property type="entry name" value="alpha/beta hydrolase"/>
    <property type="match status" value="1"/>
</dbReference>
<comment type="similarity">
    <text evidence="1">Belongs to the esterase D family.</text>
</comment>
<evidence type="ECO:0000256" key="1">
    <source>
        <dbReference type="ARBA" id="ARBA00005622"/>
    </source>
</evidence>
<dbReference type="Pfam" id="PF00756">
    <property type="entry name" value="Esterase"/>
    <property type="match status" value="1"/>
</dbReference>
<reference evidence="5" key="1">
    <citation type="submission" date="2012-06" db="EMBL/GenBank/DDBJ databases">
        <title>The complete genome of Flexibacter litoralis DSM 6794.</title>
        <authorList>
            <person name="Lucas S."/>
            <person name="Copeland A."/>
            <person name="Lapidus A."/>
            <person name="Glavina del Rio T."/>
            <person name="Dalin E."/>
            <person name="Tice H."/>
            <person name="Bruce D."/>
            <person name="Goodwin L."/>
            <person name="Pitluck S."/>
            <person name="Peters L."/>
            <person name="Ovchinnikova G."/>
            <person name="Lu M."/>
            <person name="Kyrpides N."/>
            <person name="Mavromatis K."/>
            <person name="Ivanova N."/>
            <person name="Brettin T."/>
            <person name="Detter J.C."/>
            <person name="Han C."/>
            <person name="Larimer F."/>
            <person name="Land M."/>
            <person name="Hauser L."/>
            <person name="Markowitz V."/>
            <person name="Cheng J.-F."/>
            <person name="Hugenholtz P."/>
            <person name="Woyke T."/>
            <person name="Wu D."/>
            <person name="Spring S."/>
            <person name="Lang E."/>
            <person name="Kopitz M."/>
            <person name="Brambilla E."/>
            <person name="Klenk H.-P."/>
            <person name="Eisen J.A."/>
        </authorList>
    </citation>
    <scope>NUCLEOTIDE SEQUENCE [LARGE SCALE GENOMIC DNA]</scope>
    <source>
        <strain evidence="5">ATCC 23117 / DSM 6794 / NBRC 15988 / NCIMB 1366 / Sio-4</strain>
    </source>
</reference>
<dbReference type="InterPro" id="IPR000801">
    <property type="entry name" value="Esterase-like"/>
</dbReference>
<organism evidence="4 5">
    <name type="scientific">Bernardetia litoralis (strain ATCC 23117 / DSM 6794 / NBRC 15988 / NCIMB 1366 / Fx l1 / Sio-4)</name>
    <name type="common">Flexibacter litoralis</name>
    <dbReference type="NCBI Taxonomy" id="880071"/>
    <lineage>
        <taxon>Bacteria</taxon>
        <taxon>Pseudomonadati</taxon>
        <taxon>Bacteroidota</taxon>
        <taxon>Cytophagia</taxon>
        <taxon>Cytophagales</taxon>
        <taxon>Bernardetiaceae</taxon>
        <taxon>Bernardetia</taxon>
    </lineage>
</organism>
<feature type="coiled-coil region" evidence="3">
    <location>
        <begin position="198"/>
        <end position="225"/>
    </location>
</feature>
<name>I4AH29_BERLS</name>
<dbReference type="KEGG" id="fli:Fleli_0805"/>
<gene>
    <name evidence="4" type="ordered locus">Fleli_0805</name>
</gene>
<dbReference type="eggNOG" id="COG2819">
    <property type="taxonomic scope" value="Bacteria"/>
</dbReference>